<keyword evidence="4" id="KW-0472">Membrane</keyword>
<dbReference type="AlphaFoldDB" id="A0AB94IXB6"/>
<dbReference type="PANTHER" id="PTHR32089:SF112">
    <property type="entry name" value="LYSOZYME-LIKE PROTEIN-RELATED"/>
    <property type="match status" value="1"/>
</dbReference>
<feature type="transmembrane region" description="Helical" evidence="4">
    <location>
        <begin position="314"/>
        <end position="342"/>
    </location>
</feature>
<dbReference type="PROSITE" id="PS50885">
    <property type="entry name" value="HAMP"/>
    <property type="match status" value="1"/>
</dbReference>
<dbReference type="Proteomes" id="UP000008957">
    <property type="component" value="Chromosome"/>
</dbReference>
<reference evidence="8" key="1">
    <citation type="submission" date="2010-03" db="EMBL/GenBank/DDBJ databases">
        <title>The genome sequence of Synergistetes sp. SGP1.</title>
        <authorList>
            <consortium name="metaHIT consortium -- http://www.metahit.eu/"/>
            <person name="Pajon A."/>
            <person name="Turner K."/>
            <person name="Parkhill J."/>
            <person name="Wade W."/>
            <person name="Vartoukian S."/>
        </authorList>
    </citation>
    <scope>NUCLEOTIDE SEQUENCE [LARGE SCALE GENOMIC DNA]</scope>
    <source>
        <strain evidence="8">SGP1</strain>
    </source>
</reference>
<reference evidence="7 8" key="2">
    <citation type="submission" date="2010-03" db="EMBL/GenBank/DDBJ databases">
        <authorList>
            <person name="Pajon A."/>
        </authorList>
    </citation>
    <scope>NUCLEOTIDE SEQUENCE [LARGE SCALE GENOMIC DNA]</scope>
    <source>
        <strain evidence="7 8">SGP1</strain>
    </source>
</reference>
<dbReference type="GO" id="GO:0016020">
    <property type="term" value="C:membrane"/>
    <property type="evidence" value="ECO:0007669"/>
    <property type="project" value="InterPro"/>
</dbReference>
<name>A0AB94IXB6_9BACT</name>
<proteinExistence type="inferred from homology"/>
<dbReference type="SMART" id="SM00283">
    <property type="entry name" value="MA"/>
    <property type="match status" value="1"/>
</dbReference>
<evidence type="ECO:0000259" key="6">
    <source>
        <dbReference type="PROSITE" id="PS50885"/>
    </source>
</evidence>
<evidence type="ECO:0000259" key="5">
    <source>
        <dbReference type="PROSITE" id="PS50111"/>
    </source>
</evidence>
<dbReference type="InterPro" id="IPR003660">
    <property type="entry name" value="HAMP_dom"/>
</dbReference>
<gene>
    <name evidence="7" type="ORF">SY1_12410</name>
</gene>
<evidence type="ECO:0000256" key="2">
    <source>
        <dbReference type="ARBA" id="ARBA00029447"/>
    </source>
</evidence>
<dbReference type="Gene3D" id="1.10.287.950">
    <property type="entry name" value="Methyl-accepting chemotaxis protein"/>
    <property type="match status" value="1"/>
</dbReference>
<evidence type="ECO:0000256" key="4">
    <source>
        <dbReference type="SAM" id="Phobius"/>
    </source>
</evidence>
<feature type="domain" description="HAMP" evidence="6">
    <location>
        <begin position="344"/>
        <end position="399"/>
    </location>
</feature>
<dbReference type="PROSITE" id="PS50111">
    <property type="entry name" value="CHEMOTAXIS_TRANSDUC_2"/>
    <property type="match status" value="1"/>
</dbReference>
<dbReference type="PANTHER" id="PTHR32089">
    <property type="entry name" value="METHYL-ACCEPTING CHEMOTAXIS PROTEIN MCPB"/>
    <property type="match status" value="1"/>
</dbReference>
<dbReference type="KEGG" id="sbr:SY1_12410"/>
<dbReference type="Pfam" id="PF00015">
    <property type="entry name" value="MCPsignal"/>
    <property type="match status" value="1"/>
</dbReference>
<accession>A0AB94IXB6</accession>
<evidence type="ECO:0000256" key="3">
    <source>
        <dbReference type="PROSITE-ProRule" id="PRU00284"/>
    </source>
</evidence>
<evidence type="ECO:0000313" key="7">
    <source>
        <dbReference type="EMBL" id="CBL28387.1"/>
    </source>
</evidence>
<feature type="transmembrane region" description="Helical" evidence="4">
    <location>
        <begin position="12"/>
        <end position="33"/>
    </location>
</feature>
<keyword evidence="4" id="KW-1133">Transmembrane helix</keyword>
<comment type="similarity">
    <text evidence="2">Belongs to the methyl-accepting chemotaxis (MCP) protein family.</text>
</comment>
<organism evidence="7 8">
    <name type="scientific">Fretibacterium fastidiosum</name>
    <dbReference type="NCBI Taxonomy" id="651822"/>
    <lineage>
        <taxon>Bacteria</taxon>
        <taxon>Thermotogati</taxon>
        <taxon>Synergistota</taxon>
        <taxon>Synergistia</taxon>
        <taxon>Synergistales</taxon>
        <taxon>Aminobacteriaceae</taxon>
        <taxon>Fretibacterium</taxon>
    </lineage>
</organism>
<dbReference type="Pfam" id="PF00672">
    <property type="entry name" value="HAMP"/>
    <property type="match status" value="1"/>
</dbReference>
<protein>
    <submittedName>
        <fullName evidence="7">Methyl-accepting chemotaxis protein</fullName>
    </submittedName>
</protein>
<dbReference type="InterPro" id="IPR004089">
    <property type="entry name" value="MCPsignal_dom"/>
</dbReference>
<keyword evidence="1 3" id="KW-0807">Transducer</keyword>
<evidence type="ECO:0000256" key="1">
    <source>
        <dbReference type="ARBA" id="ARBA00023224"/>
    </source>
</evidence>
<keyword evidence="4" id="KW-0812">Transmembrane</keyword>
<dbReference type="RefSeq" id="WP_015556534.1">
    <property type="nucleotide sequence ID" value="NC_021038.1"/>
</dbReference>
<dbReference type="EMBL" id="FP929056">
    <property type="protein sequence ID" value="CBL28387.1"/>
    <property type="molecule type" value="Genomic_DNA"/>
</dbReference>
<sequence>MLKNLRISAKLALGFGLVLSMFAVAAIFSWSSISHVQEEMRYLNKLTDLSTLISDLDDALKIVTNNLSALRLSESKEDLDALKSSLDALRAHPRKVNDLVASEPRMQVLRGGTSTSVQVRTLPELEGYIDAFGRSVAAYETTLRSQQAAMASLTDDLEKTTAVIGTIIEKLSAPKSETTAYDAAGVVRSETNEVGTAEDLRYKLTLFRRQYVYALYKRDVALLEGAATDFDKWAADYEAFRSSASEDWLKDLTASNDGLVRSTRGDMESILKAYREARSAMEDCLKNASGIKDCALSIYSLTDRRVNELMMGSYSALSSALTLLLSLVVLSIVLGAFIAWAIARGISKPLGIVVDLTARAEGGDLTLKREDFPYDGRDELGALGEALMKMIAAQRTAVSEVLTTADQAAAKSVDILDNCKRSLDSATRVKDAVQKAVALMENNSSSLQESNAGTEEMSAASMTSAQAATDCAEFISNMTTVTNKAVDTVQGTIKDMGELQKKTQESGQKLQDLVDSVDKISEFVGVITSIADQTNLLALNAAIEAARAGEAGRGFAVVAESVRKLAEESNRAAGNVRALIETLQGSARETKSASDETATLLSQTMEKGTSAKDSLSEAMEQIDKANDRIQNIAAVAEEQAASSKEIAAGIDNVTKSSSEILEHLEKIAEAMDETTAVSTSTTKESDAQADLVQHVKDAISVFKVADSEDRGRRSRKALHG</sequence>
<evidence type="ECO:0000313" key="8">
    <source>
        <dbReference type="Proteomes" id="UP000008957"/>
    </source>
</evidence>
<dbReference type="SUPFAM" id="SSF58104">
    <property type="entry name" value="Methyl-accepting chemotaxis protein (MCP) signaling domain"/>
    <property type="match status" value="1"/>
</dbReference>
<dbReference type="CDD" id="cd11386">
    <property type="entry name" value="MCP_signal"/>
    <property type="match status" value="1"/>
</dbReference>
<keyword evidence="8" id="KW-1185">Reference proteome</keyword>
<feature type="domain" description="Methyl-accepting transducer" evidence="5">
    <location>
        <begin position="418"/>
        <end position="654"/>
    </location>
</feature>
<dbReference type="GO" id="GO:0007165">
    <property type="term" value="P:signal transduction"/>
    <property type="evidence" value="ECO:0007669"/>
    <property type="project" value="UniProtKB-KW"/>
</dbReference>